<sequence length="414" mass="46983">MDDQLIPGLQKKSIKVCLIERSAKYREDIVSYYQQHNQTIEVIYDGDSVEALISIDPSSIDVLLIGKDLIEELPEGLMFLKAKGFRKIVLIVEEFISFSNDSNDESVHVLYKYTPYTLITKKILSLKFDFNEKSLDTASRELTHSLNKMRKIVFYSPKGGVGKTTLAVNSALQLALKDKKVLLAYLSIFGSISSVFNLPRNKNLAEAIGILEQQTYSLETLEKAILDSIIEVEVQHDKKLYVLAAASYIKMGNLTLEMTDQILGALENLDFEAIICDTSTELTHKNISLLSWATDVVLITMPDVVVNWQLLSAKELLQKLKHPYQSHYLVVNKYNPSYSINTKEIEMVLSMKADEVIPDFDLQIQNFVNRGALLVHKSQLKVQRHFRRVAHLIFPIFNNKEVGKLGLLSIGRQK</sequence>
<dbReference type="InterPro" id="IPR050678">
    <property type="entry name" value="DNA_Partitioning_ATPase"/>
</dbReference>
<dbReference type="SUPFAM" id="SSF52540">
    <property type="entry name" value="P-loop containing nucleoside triphosphate hydrolases"/>
    <property type="match status" value="1"/>
</dbReference>
<gene>
    <name evidence="2" type="ORF">GsuE55_28180</name>
</gene>
<dbReference type="Gene3D" id="3.40.50.10850">
    <property type="entry name" value="Ntrc-like two-domain protein"/>
    <property type="match status" value="1"/>
</dbReference>
<dbReference type="PANTHER" id="PTHR13696">
    <property type="entry name" value="P-LOOP CONTAINING NUCLEOSIDE TRIPHOSPHATE HYDROLASE"/>
    <property type="match status" value="1"/>
</dbReference>
<dbReference type="Pfam" id="PF13614">
    <property type="entry name" value="AAA_31"/>
    <property type="match status" value="1"/>
</dbReference>
<proteinExistence type="predicted"/>
<organism evidence="2 3">
    <name type="scientific">Geobacillus subterraneus</name>
    <dbReference type="NCBI Taxonomy" id="129338"/>
    <lineage>
        <taxon>Bacteria</taxon>
        <taxon>Bacillati</taxon>
        <taxon>Bacillota</taxon>
        <taxon>Bacilli</taxon>
        <taxon>Bacillales</taxon>
        <taxon>Anoxybacillaceae</taxon>
        <taxon>Geobacillus</taxon>
    </lineage>
</organism>
<keyword evidence="3" id="KW-1185">Reference proteome</keyword>
<dbReference type="Proteomes" id="UP000501421">
    <property type="component" value="Chromosome"/>
</dbReference>
<protein>
    <recommendedName>
        <fullName evidence="1">AAA domain-containing protein</fullName>
    </recommendedName>
</protein>
<dbReference type="AlphaFoldDB" id="A0A679FTK8"/>
<dbReference type="Gene3D" id="3.40.50.300">
    <property type="entry name" value="P-loop containing nucleotide triphosphate hydrolases"/>
    <property type="match status" value="1"/>
</dbReference>
<accession>A0A679FTK8</accession>
<dbReference type="EMBL" id="AP022557">
    <property type="protein sequence ID" value="BBW97985.1"/>
    <property type="molecule type" value="Genomic_DNA"/>
</dbReference>
<reference evidence="3" key="1">
    <citation type="journal article" date="2020" name="Microbiol. Resour. Announc.">
        <title>Complete Genome Sequence of Geobacillus sp. Strain E55-1, Isolated from Mine Geyser in Japan.</title>
        <authorList>
            <person name="Miyazaki K."/>
            <person name="Hase E."/>
            <person name="Tokito N."/>
        </authorList>
    </citation>
    <scope>NUCLEOTIDE SEQUENCE [LARGE SCALE GENOMIC DNA]</scope>
    <source>
        <strain evidence="3">E55-1</strain>
    </source>
</reference>
<feature type="domain" description="AAA" evidence="1">
    <location>
        <begin position="149"/>
        <end position="301"/>
    </location>
</feature>
<evidence type="ECO:0000313" key="2">
    <source>
        <dbReference type="EMBL" id="BBW97985.1"/>
    </source>
</evidence>
<dbReference type="InterPro" id="IPR027417">
    <property type="entry name" value="P-loop_NTPase"/>
</dbReference>
<evidence type="ECO:0000259" key="1">
    <source>
        <dbReference type="Pfam" id="PF13614"/>
    </source>
</evidence>
<name>A0A679FTK8_9BACL</name>
<evidence type="ECO:0000313" key="3">
    <source>
        <dbReference type="Proteomes" id="UP000501421"/>
    </source>
</evidence>
<dbReference type="PANTHER" id="PTHR13696:SF52">
    <property type="entry name" value="PARA FAMILY PROTEIN CT_582"/>
    <property type="match status" value="1"/>
</dbReference>
<dbReference type="InterPro" id="IPR025669">
    <property type="entry name" value="AAA_dom"/>
</dbReference>